<evidence type="ECO:0000256" key="2">
    <source>
        <dbReference type="ARBA" id="ARBA00016807"/>
    </source>
</evidence>
<feature type="domain" description="Myb/SANT-like DNA-binding" evidence="7">
    <location>
        <begin position="4"/>
        <end position="79"/>
    </location>
</feature>
<sequence>MDNKKKITKEQKQIILELVEGNEKICKGKLGPDFTNKEFVEFWEEATKQLNYCVVATKSWKDWRKSWYDIKSSTKGKAAAYRRECEKTGGGPPTLEPLDEFQKRVLAVIGDNLVYGHKDTQESEIVLDEHLGIFLPQNHGASCSTSAANSKAEINANVSTESLFQDDLSFTDSMSETITPKRCLRSAKRHPKRARVERSASFKHQKDSPKYRRDDYNWRKNNLPSKESVKDTQSVPGLTDRLRLKHQKDSPKYRRDGYN</sequence>
<dbReference type="InterPro" id="IPR028002">
    <property type="entry name" value="Myb_DNA-bind_5"/>
</dbReference>
<protein>
    <recommendedName>
        <fullName evidence="2">Regulatory protein zeste</fullName>
    </recommendedName>
</protein>
<reference evidence="8" key="1">
    <citation type="submission" date="2021-03" db="EMBL/GenBank/DDBJ databases">
        <authorList>
            <person name="Tran Van P."/>
        </authorList>
    </citation>
    <scope>NUCLEOTIDE SEQUENCE</scope>
</reference>
<keyword evidence="3" id="KW-0805">Transcription regulation</keyword>
<evidence type="ECO:0000256" key="6">
    <source>
        <dbReference type="SAM" id="MobiDB-lite"/>
    </source>
</evidence>
<accession>A0ABN7NKJ5</accession>
<feature type="region of interest" description="Disordered" evidence="6">
    <location>
        <begin position="186"/>
        <end position="259"/>
    </location>
</feature>
<dbReference type="Proteomes" id="UP001153148">
    <property type="component" value="Unassembled WGS sequence"/>
</dbReference>
<dbReference type="PANTHER" id="PTHR23098:SF16">
    <property type="entry name" value="REGULATORY PROTEIN ZESTE"/>
    <property type="match status" value="1"/>
</dbReference>
<feature type="compositionally biased region" description="Basic and acidic residues" evidence="6">
    <location>
        <begin position="194"/>
        <end position="218"/>
    </location>
</feature>
<dbReference type="EMBL" id="CAJPIN010003777">
    <property type="protein sequence ID" value="CAG2056385.1"/>
    <property type="molecule type" value="Genomic_DNA"/>
</dbReference>
<evidence type="ECO:0000256" key="4">
    <source>
        <dbReference type="ARBA" id="ARBA00023163"/>
    </source>
</evidence>
<organism evidence="8 9">
    <name type="scientific">Timema podura</name>
    <name type="common">Walking stick</name>
    <dbReference type="NCBI Taxonomy" id="61482"/>
    <lineage>
        <taxon>Eukaryota</taxon>
        <taxon>Metazoa</taxon>
        <taxon>Ecdysozoa</taxon>
        <taxon>Arthropoda</taxon>
        <taxon>Hexapoda</taxon>
        <taxon>Insecta</taxon>
        <taxon>Pterygota</taxon>
        <taxon>Neoptera</taxon>
        <taxon>Polyneoptera</taxon>
        <taxon>Phasmatodea</taxon>
        <taxon>Timematodea</taxon>
        <taxon>Timematoidea</taxon>
        <taxon>Timematidae</taxon>
        <taxon>Timema</taxon>
    </lineage>
</organism>
<evidence type="ECO:0000256" key="5">
    <source>
        <dbReference type="ARBA" id="ARBA00025466"/>
    </source>
</evidence>
<comment type="caution">
    <text evidence="8">The sequence shown here is derived from an EMBL/GenBank/DDBJ whole genome shotgun (WGS) entry which is preliminary data.</text>
</comment>
<evidence type="ECO:0000313" key="9">
    <source>
        <dbReference type="Proteomes" id="UP001153148"/>
    </source>
</evidence>
<evidence type="ECO:0000259" key="7">
    <source>
        <dbReference type="Pfam" id="PF13873"/>
    </source>
</evidence>
<evidence type="ECO:0000256" key="3">
    <source>
        <dbReference type="ARBA" id="ARBA00023015"/>
    </source>
</evidence>
<comment type="function">
    <text evidence="5">Involved in transvection phenomena (= synapsis-dependent gene expression), where the synaptic pairing of chromosomes carrying genes with which zeste interacts influences the expression of these genes. Zeste binds to DNA and stimulates transcription from a nearby promoter.</text>
</comment>
<feature type="compositionally biased region" description="Basic and acidic residues" evidence="6">
    <location>
        <begin position="247"/>
        <end position="259"/>
    </location>
</feature>
<evidence type="ECO:0000256" key="1">
    <source>
        <dbReference type="ARBA" id="ARBA00011764"/>
    </source>
</evidence>
<keyword evidence="4" id="KW-0804">Transcription</keyword>
<gene>
    <name evidence="8" type="ORF">TPAB3V08_LOCUS3377</name>
</gene>
<dbReference type="Pfam" id="PF13873">
    <property type="entry name" value="Myb_DNA-bind_5"/>
    <property type="match status" value="1"/>
</dbReference>
<comment type="subunit">
    <text evidence="1">Self-associates forming complexes of several hundred monomers.</text>
</comment>
<name>A0ABN7NKJ5_TIMPD</name>
<dbReference type="PANTHER" id="PTHR23098">
    <property type="entry name" value="AGAP001331-PA-RELATED"/>
    <property type="match status" value="1"/>
</dbReference>
<evidence type="ECO:0000313" key="8">
    <source>
        <dbReference type="EMBL" id="CAG2056385.1"/>
    </source>
</evidence>
<keyword evidence="9" id="KW-1185">Reference proteome</keyword>
<feature type="compositionally biased region" description="Polar residues" evidence="6">
    <location>
        <begin position="219"/>
        <end position="236"/>
    </location>
</feature>
<proteinExistence type="predicted"/>